<keyword evidence="2" id="KW-1185">Reference proteome</keyword>
<comment type="caution">
    <text evidence="1">The sequence shown here is derived from an EMBL/GenBank/DDBJ whole genome shotgun (WGS) entry which is preliminary data.</text>
</comment>
<proteinExistence type="predicted"/>
<protein>
    <submittedName>
        <fullName evidence="1">Uncharacterized protein</fullName>
    </submittedName>
</protein>
<name>A0A372MKS5_9SPIR</name>
<dbReference type="OrthoDB" id="350508at2"/>
<reference evidence="1 2" key="2">
    <citation type="submission" date="2018-09" db="EMBL/GenBank/DDBJ databases">
        <title>Genome of Sphaerochaeta halotolerans strain 4-11.</title>
        <authorList>
            <person name="Nazina T.N."/>
            <person name="Sokolova D.S."/>
        </authorList>
    </citation>
    <scope>NUCLEOTIDE SEQUENCE [LARGE SCALE GENOMIC DNA]</scope>
    <source>
        <strain evidence="1 2">4-11</strain>
    </source>
</reference>
<dbReference type="EMBL" id="QUWK01000002">
    <property type="protein sequence ID" value="RFU95968.1"/>
    <property type="molecule type" value="Genomic_DNA"/>
</dbReference>
<organism evidence="1 2">
    <name type="scientific">Sphaerochaeta halotolerans</name>
    <dbReference type="NCBI Taxonomy" id="2293840"/>
    <lineage>
        <taxon>Bacteria</taxon>
        <taxon>Pseudomonadati</taxon>
        <taxon>Spirochaetota</taxon>
        <taxon>Spirochaetia</taxon>
        <taxon>Spirochaetales</taxon>
        <taxon>Sphaerochaetaceae</taxon>
        <taxon>Sphaerochaeta</taxon>
    </lineage>
</organism>
<gene>
    <name evidence="1" type="ORF">DYP60_02895</name>
</gene>
<reference evidence="2" key="1">
    <citation type="submission" date="2018-08" db="EMBL/GenBank/DDBJ databases">
        <authorList>
            <person name="Grouzdev D.S."/>
            <person name="Krutkina M.S."/>
        </authorList>
    </citation>
    <scope>NUCLEOTIDE SEQUENCE [LARGE SCALE GENOMIC DNA]</scope>
    <source>
        <strain evidence="2">4-11</strain>
    </source>
</reference>
<evidence type="ECO:0000313" key="1">
    <source>
        <dbReference type="EMBL" id="RFU95968.1"/>
    </source>
</evidence>
<sequence>MSTHPKQVELESKMRKLCDDLDRYLEDTFGDAYPLHPNRPERGKAASVAYDGLFSTGTQFTLGYGSDHGRGYILSVEIRTLSWVQKDKKRAIEEAAMEYIRKILPLYFPDRAIELKHDGNVYKLVGDFSLGASSNS</sequence>
<accession>A0A372MKS5</accession>
<dbReference type="RefSeq" id="WP_117329368.1">
    <property type="nucleotide sequence ID" value="NZ_QUWK01000002.1"/>
</dbReference>
<dbReference type="AlphaFoldDB" id="A0A372MKS5"/>
<dbReference type="Proteomes" id="UP000264002">
    <property type="component" value="Unassembled WGS sequence"/>
</dbReference>
<evidence type="ECO:0000313" key="2">
    <source>
        <dbReference type="Proteomes" id="UP000264002"/>
    </source>
</evidence>